<dbReference type="EMBL" id="MPDP01000001">
    <property type="protein sequence ID" value="KAK1499377.1"/>
    <property type="molecule type" value="Genomic_DNA"/>
</dbReference>
<organism evidence="1 2">
    <name type="scientific">Colletotrichum cuscutae</name>
    <dbReference type="NCBI Taxonomy" id="1209917"/>
    <lineage>
        <taxon>Eukaryota</taxon>
        <taxon>Fungi</taxon>
        <taxon>Dikarya</taxon>
        <taxon>Ascomycota</taxon>
        <taxon>Pezizomycotina</taxon>
        <taxon>Sordariomycetes</taxon>
        <taxon>Hypocreomycetidae</taxon>
        <taxon>Glomerellales</taxon>
        <taxon>Glomerellaceae</taxon>
        <taxon>Colletotrichum</taxon>
        <taxon>Colletotrichum acutatum species complex</taxon>
    </lineage>
</organism>
<keyword evidence="2" id="KW-1185">Reference proteome</keyword>
<sequence>MGLTTRPSWTWRNACRALFFPFVKSTRGLFPALVQLGMGLWTSWPPMFPGDNIW</sequence>
<dbReference type="Proteomes" id="UP001239213">
    <property type="component" value="Unassembled WGS sequence"/>
</dbReference>
<accession>A0AAI9YDR1</accession>
<proteinExistence type="predicted"/>
<evidence type="ECO:0000313" key="1">
    <source>
        <dbReference type="EMBL" id="KAK1499377.1"/>
    </source>
</evidence>
<evidence type="ECO:0000313" key="2">
    <source>
        <dbReference type="Proteomes" id="UP001239213"/>
    </source>
</evidence>
<comment type="caution">
    <text evidence="1">The sequence shown here is derived from an EMBL/GenBank/DDBJ whole genome shotgun (WGS) entry which is preliminary data.</text>
</comment>
<name>A0AAI9YDR1_9PEZI</name>
<gene>
    <name evidence="1" type="ORF">CCUS01_00101</name>
</gene>
<reference evidence="1" key="1">
    <citation type="submission" date="2016-11" db="EMBL/GenBank/DDBJ databases">
        <title>The genome sequence of Colletotrichum cuscutae.</title>
        <authorList>
            <person name="Baroncelli R."/>
        </authorList>
    </citation>
    <scope>NUCLEOTIDE SEQUENCE</scope>
    <source>
        <strain evidence="1">IMI 304802</strain>
    </source>
</reference>
<dbReference type="AlphaFoldDB" id="A0AAI9YDR1"/>
<protein>
    <submittedName>
        <fullName evidence="1">Uncharacterized protein</fullName>
    </submittedName>
</protein>